<dbReference type="STRING" id="282301.A0A267ENT8"/>
<dbReference type="EMBL" id="NIVC01001921">
    <property type="protein sequence ID" value="PAA62557.1"/>
    <property type="molecule type" value="Genomic_DNA"/>
</dbReference>
<dbReference type="Gene3D" id="3.40.50.150">
    <property type="entry name" value="Vaccinia Virus protein VP39"/>
    <property type="match status" value="1"/>
</dbReference>
<keyword evidence="3 6" id="KW-0808">Transferase</keyword>
<evidence type="ECO:0000256" key="3">
    <source>
        <dbReference type="ARBA" id="ARBA00022679"/>
    </source>
</evidence>
<gene>
    <name evidence="9" type="ORF">BOX15_Mlig004363g1</name>
</gene>
<feature type="compositionally biased region" description="Low complexity" evidence="7">
    <location>
        <begin position="168"/>
        <end position="223"/>
    </location>
</feature>
<name>A0A267ENT8_9PLAT</name>
<dbReference type="GO" id="GO:0008171">
    <property type="term" value="F:O-methyltransferase activity"/>
    <property type="evidence" value="ECO:0007669"/>
    <property type="project" value="UniProtKB-UniRule"/>
</dbReference>
<feature type="region of interest" description="Disordered" evidence="7">
    <location>
        <begin position="496"/>
        <end position="528"/>
    </location>
</feature>
<proteinExistence type="inferred from homology"/>
<organism evidence="9 10">
    <name type="scientific">Macrostomum lignano</name>
    <dbReference type="NCBI Taxonomy" id="282301"/>
    <lineage>
        <taxon>Eukaryota</taxon>
        <taxon>Metazoa</taxon>
        <taxon>Spiralia</taxon>
        <taxon>Lophotrochozoa</taxon>
        <taxon>Platyhelminthes</taxon>
        <taxon>Rhabditophora</taxon>
        <taxon>Macrostomorpha</taxon>
        <taxon>Macrostomida</taxon>
        <taxon>Macrostomidae</taxon>
        <taxon>Macrostomum</taxon>
    </lineage>
</organism>
<evidence type="ECO:0000256" key="2">
    <source>
        <dbReference type="ARBA" id="ARBA00022603"/>
    </source>
</evidence>
<evidence type="ECO:0000256" key="7">
    <source>
        <dbReference type="SAM" id="MobiDB-lite"/>
    </source>
</evidence>
<dbReference type="PROSITE" id="PS51515">
    <property type="entry name" value="BIN3_SAM"/>
    <property type="match status" value="1"/>
</dbReference>
<dbReference type="GO" id="GO:0040031">
    <property type="term" value="P:snRNA modification"/>
    <property type="evidence" value="ECO:0007669"/>
    <property type="project" value="TreeGrafter"/>
</dbReference>
<dbReference type="Pfam" id="PF06325">
    <property type="entry name" value="PrmA"/>
    <property type="match status" value="1"/>
</dbReference>
<evidence type="ECO:0000313" key="9">
    <source>
        <dbReference type="EMBL" id="PAA62557.1"/>
    </source>
</evidence>
<dbReference type="GO" id="GO:0008173">
    <property type="term" value="F:RNA methyltransferase activity"/>
    <property type="evidence" value="ECO:0007669"/>
    <property type="project" value="UniProtKB-UniRule"/>
</dbReference>
<feature type="region of interest" description="Disordered" evidence="7">
    <location>
        <begin position="99"/>
        <end position="132"/>
    </location>
</feature>
<keyword evidence="10" id="KW-1185">Reference proteome</keyword>
<feature type="compositionally biased region" description="Low complexity" evidence="7">
    <location>
        <begin position="499"/>
        <end position="528"/>
    </location>
</feature>
<dbReference type="Proteomes" id="UP000215902">
    <property type="component" value="Unassembled WGS sequence"/>
</dbReference>
<dbReference type="SUPFAM" id="SSF53335">
    <property type="entry name" value="S-adenosyl-L-methionine-dependent methyltransferases"/>
    <property type="match status" value="1"/>
</dbReference>
<dbReference type="EC" id="2.1.1.-" evidence="6"/>
<protein>
    <recommendedName>
        <fullName evidence="6">RNA methyltransferase</fullName>
        <ecNumber evidence="6">2.1.1.-</ecNumber>
    </recommendedName>
</protein>
<feature type="compositionally biased region" description="Low complexity" evidence="7">
    <location>
        <begin position="111"/>
        <end position="129"/>
    </location>
</feature>
<dbReference type="OrthoDB" id="273070at2759"/>
<dbReference type="CDD" id="cd02440">
    <property type="entry name" value="AdoMet_MTases"/>
    <property type="match status" value="1"/>
</dbReference>
<dbReference type="GO" id="GO:0017069">
    <property type="term" value="F:snRNA binding"/>
    <property type="evidence" value="ECO:0007669"/>
    <property type="project" value="TreeGrafter"/>
</dbReference>
<keyword evidence="4 5" id="KW-0949">S-adenosyl-L-methionine</keyword>
<dbReference type="InterPro" id="IPR039772">
    <property type="entry name" value="Bin3-like"/>
</dbReference>
<dbReference type="InterPro" id="IPR010675">
    <property type="entry name" value="Bin3_C"/>
</dbReference>
<dbReference type="FunFam" id="3.40.50.150:FF:000083">
    <property type="entry name" value="7SK snRNA methylphosphate capping enzyme"/>
    <property type="match status" value="1"/>
</dbReference>
<dbReference type="InterPro" id="IPR024160">
    <property type="entry name" value="BIN3_SAM-bd_dom"/>
</dbReference>
<comment type="similarity">
    <text evidence="1 6">Belongs to the methyltransferase superfamily.</text>
</comment>
<feature type="region of interest" description="Disordered" evidence="7">
    <location>
        <begin position="533"/>
        <end position="552"/>
    </location>
</feature>
<evidence type="ECO:0000259" key="8">
    <source>
        <dbReference type="PROSITE" id="PS51515"/>
    </source>
</evidence>
<feature type="domain" description="Bin3-type SAM" evidence="8">
    <location>
        <begin position="272"/>
        <end position="497"/>
    </location>
</feature>
<dbReference type="PANTHER" id="PTHR12315:SF0">
    <property type="entry name" value="7SK SNRNA METHYLPHOSPHATE CAPPING ENZYME"/>
    <property type="match status" value="1"/>
</dbReference>
<dbReference type="PANTHER" id="PTHR12315">
    <property type="entry name" value="BICOID-INTERACTING PROTEIN RELATED"/>
    <property type="match status" value="1"/>
</dbReference>
<keyword evidence="2 6" id="KW-0489">Methyltransferase</keyword>
<accession>A0A267ENT8</accession>
<evidence type="ECO:0000256" key="5">
    <source>
        <dbReference type="PROSITE-ProRule" id="PRU00848"/>
    </source>
</evidence>
<sequence length="582" mass="63989">MEKFKAKRGGGPRFNMNARAAAVAAGSRIARRGRGGRVIRGGVGRGAFPAAGAAAAAPCWSNNAGASRFQLHQLQQQQQQFRRLPYQQQQRTQLIRRVWQNRRGRRGGGVATSSSSAGGAAHQQQLQSSDPLNLRWVAAESQRRELAGLSPMPGDSALGSPVLPPVDEGAAGQAAVEGATLESSEAVSTSSACAESTAASRPSTTSASTAVNSSSSSTTTAGSHRFKRPAGGNFGCSGGRSGGFFQPIYGNYRAYYGKRLRAGNLNIGRLQDDRLELLQPDWYLGRDVLDIGCNDGILSLKIAETLGVKSLTGVDIDGHLVQRAQRNLRLRVREAEAELRLKRNLAREGYQVESRQQERTGFPYNVFFQAGNYVLDSEEQLAKVEENKYDIIQAFSITKWIHLNWGDRGLKLFFRRAFRELRPDGKLILEPQPFQSYKKKLLCPEHKRNYANIEMRPEKFREYLEREVGFAHSLYISEQQQYHGFQRPVLMCTKPTGRTPALQAAPAPHPLPAGTAGGPPSRSGRPWRWRQSAVLPRRRSPSGWPPLRRPSWTTDWTRLMRSGVLSPAAASSREISAGSAGT</sequence>
<reference evidence="9 10" key="1">
    <citation type="submission" date="2017-06" db="EMBL/GenBank/DDBJ databases">
        <title>A platform for efficient transgenesis in Macrostomum lignano, a flatworm model organism for stem cell research.</title>
        <authorList>
            <person name="Berezikov E."/>
        </authorList>
    </citation>
    <scope>NUCLEOTIDE SEQUENCE [LARGE SCALE GENOMIC DNA]</scope>
    <source>
        <strain evidence="9">DV1</strain>
        <tissue evidence="9">Whole organism</tissue>
    </source>
</reference>
<evidence type="ECO:0000313" key="10">
    <source>
        <dbReference type="Proteomes" id="UP000215902"/>
    </source>
</evidence>
<dbReference type="Pfam" id="PF06859">
    <property type="entry name" value="Bin3"/>
    <property type="match status" value="1"/>
</dbReference>
<feature type="region of interest" description="Disordered" evidence="7">
    <location>
        <begin position="148"/>
        <end position="232"/>
    </location>
</feature>
<evidence type="ECO:0000256" key="6">
    <source>
        <dbReference type="RuleBase" id="RU367087"/>
    </source>
</evidence>
<evidence type="ECO:0000256" key="4">
    <source>
        <dbReference type="ARBA" id="ARBA00022691"/>
    </source>
</evidence>
<dbReference type="GO" id="GO:0032259">
    <property type="term" value="P:methylation"/>
    <property type="evidence" value="ECO:0007669"/>
    <property type="project" value="UniProtKB-KW"/>
</dbReference>
<comment type="caution">
    <text evidence="9">The sequence shown here is derived from an EMBL/GenBank/DDBJ whole genome shotgun (WGS) entry which is preliminary data.</text>
</comment>
<dbReference type="InterPro" id="IPR029063">
    <property type="entry name" value="SAM-dependent_MTases_sf"/>
</dbReference>
<dbReference type="AlphaFoldDB" id="A0A267ENT8"/>
<evidence type="ECO:0000256" key="1">
    <source>
        <dbReference type="ARBA" id="ARBA00008361"/>
    </source>
</evidence>